<evidence type="ECO:0000256" key="2">
    <source>
        <dbReference type="ARBA" id="ARBA00022448"/>
    </source>
</evidence>
<comment type="caution">
    <text evidence="9">The sequence shown here is derived from an EMBL/GenBank/DDBJ whole genome shotgun (WGS) entry which is preliminary data.</text>
</comment>
<evidence type="ECO:0000256" key="5">
    <source>
        <dbReference type="ARBA" id="ARBA00022989"/>
    </source>
</evidence>
<keyword evidence="4 7" id="KW-0812">Transmembrane</keyword>
<evidence type="ECO:0000256" key="3">
    <source>
        <dbReference type="ARBA" id="ARBA00022475"/>
    </source>
</evidence>
<dbReference type="InterPro" id="IPR051322">
    <property type="entry name" value="AA_ABC_Transporter_Permease"/>
</dbReference>
<name>A0ABS2LEG1_9CELL</name>
<keyword evidence="3" id="KW-1003">Cell membrane</keyword>
<dbReference type="InterPro" id="IPR035906">
    <property type="entry name" value="MetI-like_sf"/>
</dbReference>
<dbReference type="EMBL" id="JAFBBO010000001">
    <property type="protein sequence ID" value="MBM7478813.1"/>
    <property type="molecule type" value="Genomic_DNA"/>
</dbReference>
<feature type="transmembrane region" description="Helical" evidence="7">
    <location>
        <begin position="147"/>
        <end position="170"/>
    </location>
</feature>
<dbReference type="Proteomes" id="UP000698059">
    <property type="component" value="Unassembled WGS sequence"/>
</dbReference>
<dbReference type="CDD" id="cd06261">
    <property type="entry name" value="TM_PBP2"/>
    <property type="match status" value="1"/>
</dbReference>
<reference evidence="9 10" key="1">
    <citation type="submission" date="2021-01" db="EMBL/GenBank/DDBJ databases">
        <title>Sequencing the genomes of 1000 actinobacteria strains.</title>
        <authorList>
            <person name="Klenk H.-P."/>
        </authorList>
    </citation>
    <scope>NUCLEOTIDE SEQUENCE [LARGE SCALE GENOMIC DNA]</scope>
    <source>
        <strain evidence="9 10">DSM 46000</strain>
    </source>
</reference>
<feature type="transmembrane region" description="Helical" evidence="7">
    <location>
        <begin position="190"/>
        <end position="213"/>
    </location>
</feature>
<proteinExistence type="inferred from homology"/>
<keyword evidence="10" id="KW-1185">Reference proteome</keyword>
<evidence type="ECO:0000256" key="1">
    <source>
        <dbReference type="ARBA" id="ARBA00004651"/>
    </source>
</evidence>
<dbReference type="InterPro" id="IPR000515">
    <property type="entry name" value="MetI-like"/>
</dbReference>
<dbReference type="PANTHER" id="PTHR30450">
    <property type="entry name" value="ABC TRANSPORTER PERMEASE"/>
    <property type="match status" value="1"/>
</dbReference>
<dbReference type="Gene3D" id="1.10.3720.10">
    <property type="entry name" value="MetI-like"/>
    <property type="match status" value="1"/>
</dbReference>
<sequence length="222" mass="23850">MENVVAAFPDLLVALGQTLYMLAICWPVGIVLGLTVAVLLRVTSADGLRPHRAWFAVLNGIVNLGRSVPFLLLAVLMVPVTRLIVGTAIGTTAATVPLVVSAVPYFARLAEQSLLAADRGSIEAAEALGAGRLRIVFRVLLRESFPLLVNASIILLVAFVSYTTIVGIVGGGGVGDFAIRYGYNLFQTDVMVFSVAVIVLLVQVFQVVGNRLVRRWDHRIVR</sequence>
<feature type="transmembrane region" description="Helical" evidence="7">
    <location>
        <begin position="20"/>
        <end position="42"/>
    </location>
</feature>
<keyword evidence="6 7" id="KW-0472">Membrane</keyword>
<evidence type="ECO:0000256" key="6">
    <source>
        <dbReference type="ARBA" id="ARBA00023136"/>
    </source>
</evidence>
<dbReference type="Pfam" id="PF00528">
    <property type="entry name" value="BPD_transp_1"/>
    <property type="match status" value="1"/>
</dbReference>
<evidence type="ECO:0000313" key="10">
    <source>
        <dbReference type="Proteomes" id="UP000698059"/>
    </source>
</evidence>
<dbReference type="PANTHER" id="PTHR30450:SF1">
    <property type="entry name" value="D-METHIONINE TRANSPORT SYSTEM PERMEASE PROTEIN METI-RELATED"/>
    <property type="match status" value="1"/>
</dbReference>
<evidence type="ECO:0000313" key="9">
    <source>
        <dbReference type="EMBL" id="MBM7478813.1"/>
    </source>
</evidence>
<evidence type="ECO:0000256" key="4">
    <source>
        <dbReference type="ARBA" id="ARBA00022692"/>
    </source>
</evidence>
<feature type="domain" description="ABC transmembrane type-1" evidence="8">
    <location>
        <begin position="15"/>
        <end position="209"/>
    </location>
</feature>
<comment type="subcellular location">
    <subcellularLocation>
        <location evidence="1 7">Cell membrane</location>
        <topology evidence="1 7">Multi-pass membrane protein</topology>
    </subcellularLocation>
</comment>
<accession>A0ABS2LEG1</accession>
<evidence type="ECO:0000259" key="8">
    <source>
        <dbReference type="PROSITE" id="PS50928"/>
    </source>
</evidence>
<feature type="transmembrane region" description="Helical" evidence="7">
    <location>
        <begin position="54"/>
        <end position="77"/>
    </location>
</feature>
<comment type="similarity">
    <text evidence="7">Belongs to the binding-protein-dependent transport system permease family.</text>
</comment>
<dbReference type="RefSeq" id="WP_205306833.1">
    <property type="nucleotide sequence ID" value="NZ_BAAAVF010000012.1"/>
</dbReference>
<keyword evidence="2 7" id="KW-0813">Transport</keyword>
<gene>
    <name evidence="9" type="ORF">JOD49_001733</name>
</gene>
<protein>
    <submittedName>
        <fullName evidence="9">D-methionine transport system permease protein</fullName>
    </submittedName>
</protein>
<organism evidence="9 10">
    <name type="scientific">Oerskovia jenensis</name>
    <dbReference type="NCBI Taxonomy" id="162169"/>
    <lineage>
        <taxon>Bacteria</taxon>
        <taxon>Bacillati</taxon>
        <taxon>Actinomycetota</taxon>
        <taxon>Actinomycetes</taxon>
        <taxon>Micrococcales</taxon>
        <taxon>Cellulomonadaceae</taxon>
        <taxon>Oerskovia</taxon>
    </lineage>
</organism>
<keyword evidence="5 7" id="KW-1133">Transmembrane helix</keyword>
<feature type="transmembrane region" description="Helical" evidence="7">
    <location>
        <begin position="83"/>
        <end position="107"/>
    </location>
</feature>
<evidence type="ECO:0000256" key="7">
    <source>
        <dbReference type="RuleBase" id="RU363032"/>
    </source>
</evidence>
<dbReference type="SUPFAM" id="SSF161098">
    <property type="entry name" value="MetI-like"/>
    <property type="match status" value="1"/>
</dbReference>
<dbReference type="PROSITE" id="PS50928">
    <property type="entry name" value="ABC_TM1"/>
    <property type="match status" value="1"/>
</dbReference>